<evidence type="ECO:0000256" key="4">
    <source>
        <dbReference type="ARBA" id="ARBA00022448"/>
    </source>
</evidence>
<dbReference type="Pfam" id="PF04733">
    <property type="entry name" value="Coatomer_E"/>
    <property type="match status" value="1"/>
</dbReference>
<evidence type="ECO:0000256" key="11">
    <source>
        <dbReference type="ARBA" id="ARBA00025582"/>
    </source>
</evidence>
<evidence type="ECO:0000256" key="9">
    <source>
        <dbReference type="ARBA" id="ARBA00023136"/>
    </source>
</evidence>
<keyword evidence="5 12" id="KW-0963">Cytoplasm</keyword>
<evidence type="ECO:0000256" key="10">
    <source>
        <dbReference type="ARBA" id="ARBA00023329"/>
    </source>
</evidence>
<dbReference type="InterPro" id="IPR019734">
    <property type="entry name" value="TPR_rpt"/>
</dbReference>
<evidence type="ECO:0000313" key="13">
    <source>
        <dbReference type="EMBL" id="WIA14081.1"/>
    </source>
</evidence>
<evidence type="ECO:0000256" key="8">
    <source>
        <dbReference type="ARBA" id="ARBA00023034"/>
    </source>
</evidence>
<dbReference type="Proteomes" id="UP001244341">
    <property type="component" value="Chromosome 5b"/>
</dbReference>
<dbReference type="PANTHER" id="PTHR10805">
    <property type="entry name" value="COATOMER SUBUNIT EPSILON"/>
    <property type="match status" value="1"/>
</dbReference>
<keyword evidence="6 12" id="KW-0931">ER-Golgi transport</keyword>
<comment type="similarity">
    <text evidence="3 12">Belongs to the COPE family.</text>
</comment>
<keyword evidence="4 12" id="KW-0813">Transport</keyword>
<comment type="subcellular location">
    <subcellularLocation>
        <location evidence="2">Cytoplasmic vesicle</location>
        <location evidence="2">COPI-coated vesicle membrane</location>
        <topology evidence="2">Peripheral membrane protein</topology>
        <orientation evidence="2">Cytoplasmic side</orientation>
    </subcellularLocation>
    <subcellularLocation>
        <location evidence="1">Golgi apparatus membrane</location>
        <topology evidence="1">Peripheral membrane protein</topology>
        <orientation evidence="1">Cytoplasmic side</orientation>
    </subcellularLocation>
</comment>
<evidence type="ECO:0000313" key="14">
    <source>
        <dbReference type="Proteomes" id="UP001244341"/>
    </source>
</evidence>
<evidence type="ECO:0000256" key="1">
    <source>
        <dbReference type="ARBA" id="ARBA00004255"/>
    </source>
</evidence>
<keyword evidence="8 12" id="KW-0333">Golgi apparatus</keyword>
<keyword evidence="9 12" id="KW-0472">Membrane</keyword>
<dbReference type="PANTHER" id="PTHR10805:SF0">
    <property type="entry name" value="COATOMER SUBUNIT EPSILON"/>
    <property type="match status" value="1"/>
</dbReference>
<keyword evidence="7 12" id="KW-0653">Protein transport</keyword>
<evidence type="ECO:0000256" key="3">
    <source>
        <dbReference type="ARBA" id="ARBA00008827"/>
    </source>
</evidence>
<reference evidence="13 14" key="1">
    <citation type="submission" date="2023-05" db="EMBL/GenBank/DDBJ databases">
        <title>A 100% complete, gapless, phased diploid assembly of the Scenedesmus obliquus UTEX 3031 genome.</title>
        <authorList>
            <person name="Biondi T.C."/>
            <person name="Hanschen E.R."/>
            <person name="Kwon T."/>
            <person name="Eng W."/>
            <person name="Kruse C.P.S."/>
            <person name="Koehler S.I."/>
            <person name="Kunde Y."/>
            <person name="Gleasner C.D."/>
            <person name="You Mak K.T."/>
            <person name="Polle J."/>
            <person name="Hovde B.T."/>
            <person name="Starkenburg S.R."/>
        </authorList>
    </citation>
    <scope>NUCLEOTIDE SEQUENCE [LARGE SCALE GENOMIC DNA]</scope>
    <source>
        <strain evidence="13 14">DOE0152z</strain>
    </source>
</reference>
<dbReference type="SUPFAM" id="SSF48452">
    <property type="entry name" value="TPR-like"/>
    <property type="match status" value="1"/>
</dbReference>
<dbReference type="PIRSF" id="PIRSF016478">
    <property type="entry name" value="Coatomer_esu"/>
    <property type="match status" value="1"/>
</dbReference>
<evidence type="ECO:0000256" key="5">
    <source>
        <dbReference type="ARBA" id="ARBA00022490"/>
    </source>
</evidence>
<name>A0ABY8TY62_TETOB</name>
<dbReference type="Gene3D" id="1.25.40.10">
    <property type="entry name" value="Tetratricopeptide repeat domain"/>
    <property type="match status" value="1"/>
</dbReference>
<dbReference type="EMBL" id="CP126212">
    <property type="protein sequence ID" value="WIA14081.1"/>
    <property type="molecule type" value="Genomic_DNA"/>
</dbReference>
<sequence>MSDRDILFGVKNNFYIGAYNNAINEASDLEGLSDAEQTEKDVFVYRSYIAIGSHDLVISEVTDSAPMALQAVKLLAQYMGGRIGKDAALEAVGGWMSDPICNSNAHVLLVAGLVYAQEGNYVEALKACHGGQSLEMLALCVQVYLKMDRPDKAEQQVKAMSAIDDDATVTQLATAWVGVALGGGKVQEASYIYQELGDKFSWTAPLHNGLAVCHMKMGEWEDAERDLLEALGKDAKDPDSLANLVTVGLHLGKNTARYASQLKVVAPQHPMAQRAAAGEELFDRAAAAMA</sequence>
<evidence type="ECO:0000256" key="6">
    <source>
        <dbReference type="ARBA" id="ARBA00022892"/>
    </source>
</evidence>
<comment type="function">
    <text evidence="11 12">The coatomer is a cytosolic protein complex that binds to dilysine motifs and reversibly associates with Golgi non-clathrin-coated vesicles, which further mediate biosynthetic protein transport from the ER, via the Golgi up to the trans Golgi network. The coatomer complex is required for budding from Golgi membranes, and is essential for the retrograde Golgi-to-ER transport of dilysine-tagged proteins.</text>
</comment>
<protein>
    <recommendedName>
        <fullName evidence="12">Coatomer subunit epsilon</fullName>
    </recommendedName>
</protein>
<organism evidence="13 14">
    <name type="scientific">Tetradesmus obliquus</name>
    <name type="common">Green alga</name>
    <name type="synonym">Acutodesmus obliquus</name>
    <dbReference type="NCBI Taxonomy" id="3088"/>
    <lineage>
        <taxon>Eukaryota</taxon>
        <taxon>Viridiplantae</taxon>
        <taxon>Chlorophyta</taxon>
        <taxon>core chlorophytes</taxon>
        <taxon>Chlorophyceae</taxon>
        <taxon>CS clade</taxon>
        <taxon>Sphaeropleales</taxon>
        <taxon>Scenedesmaceae</taxon>
        <taxon>Tetradesmus</taxon>
    </lineage>
</organism>
<dbReference type="InterPro" id="IPR011990">
    <property type="entry name" value="TPR-like_helical_dom_sf"/>
</dbReference>
<evidence type="ECO:0000256" key="7">
    <source>
        <dbReference type="ARBA" id="ARBA00022927"/>
    </source>
</evidence>
<evidence type="ECO:0000256" key="12">
    <source>
        <dbReference type="PIRNR" id="PIRNR016478"/>
    </source>
</evidence>
<keyword evidence="14" id="KW-1185">Reference proteome</keyword>
<dbReference type="InterPro" id="IPR006822">
    <property type="entry name" value="Coatomer_esu"/>
</dbReference>
<proteinExistence type="inferred from homology"/>
<dbReference type="SMART" id="SM00028">
    <property type="entry name" value="TPR"/>
    <property type="match status" value="2"/>
</dbReference>
<gene>
    <name evidence="13" type="ORF">OEZ85_002631</name>
</gene>
<accession>A0ABY8TY62</accession>
<evidence type="ECO:0000256" key="2">
    <source>
        <dbReference type="ARBA" id="ARBA00004347"/>
    </source>
</evidence>
<keyword evidence="10 12" id="KW-0968">Cytoplasmic vesicle</keyword>